<protein>
    <recommendedName>
        <fullName evidence="3">Phage protein</fullName>
    </recommendedName>
</protein>
<evidence type="ECO:0008006" key="3">
    <source>
        <dbReference type="Google" id="ProtNLM"/>
    </source>
</evidence>
<name>A0A225D048_9BACT</name>
<evidence type="ECO:0000313" key="2">
    <source>
        <dbReference type="Proteomes" id="UP000214646"/>
    </source>
</evidence>
<dbReference type="AlphaFoldDB" id="A0A225D048"/>
<reference evidence="2" key="1">
    <citation type="submission" date="2017-06" db="EMBL/GenBank/DDBJ databases">
        <title>Genome analysis of Fimbriiglobus ruber SP5, the first member of the order Planctomycetales with confirmed chitinolytic capability.</title>
        <authorList>
            <person name="Ravin N.V."/>
            <person name="Rakitin A.L."/>
            <person name="Ivanova A.A."/>
            <person name="Beletsky A.V."/>
            <person name="Kulichevskaya I.S."/>
            <person name="Mardanov A.V."/>
            <person name="Dedysh S.N."/>
        </authorList>
    </citation>
    <scope>NUCLEOTIDE SEQUENCE [LARGE SCALE GENOMIC DNA]</scope>
    <source>
        <strain evidence="2">SP5</strain>
    </source>
</reference>
<organism evidence="1 2">
    <name type="scientific">Fimbriiglobus ruber</name>
    <dbReference type="NCBI Taxonomy" id="1908690"/>
    <lineage>
        <taxon>Bacteria</taxon>
        <taxon>Pseudomonadati</taxon>
        <taxon>Planctomycetota</taxon>
        <taxon>Planctomycetia</taxon>
        <taxon>Gemmatales</taxon>
        <taxon>Gemmataceae</taxon>
        <taxon>Fimbriiglobus</taxon>
    </lineage>
</organism>
<evidence type="ECO:0000313" key="1">
    <source>
        <dbReference type="EMBL" id="OWK34961.1"/>
    </source>
</evidence>
<accession>A0A225D048</accession>
<dbReference type="OrthoDB" id="8480927at2"/>
<comment type="caution">
    <text evidence="1">The sequence shown here is derived from an EMBL/GenBank/DDBJ whole genome shotgun (WGS) entry which is preliminary data.</text>
</comment>
<keyword evidence="2" id="KW-1185">Reference proteome</keyword>
<dbReference type="RefSeq" id="WP_088260179.1">
    <property type="nucleotide sequence ID" value="NZ_NIDE01000019.1"/>
</dbReference>
<proteinExistence type="predicted"/>
<dbReference type="Proteomes" id="UP000214646">
    <property type="component" value="Unassembled WGS sequence"/>
</dbReference>
<sequence>MYPLSQTADFQTAIGITSAAQTTVNGTAVDMEGFDGVLFILILGTVTDAAVITLLAQGSATSNGASPTQEATTAALTALSSSAGLMVLDVNRPVNRYVLPQVTRATQNAGITNCIAIRYKAKNPPVAVNAAVLAQALGGQI</sequence>
<gene>
    <name evidence="1" type="ORF">FRUB_09803</name>
</gene>
<dbReference type="EMBL" id="NIDE01000019">
    <property type="protein sequence ID" value="OWK34961.1"/>
    <property type="molecule type" value="Genomic_DNA"/>
</dbReference>